<accession>A0A087TSH0</accession>
<evidence type="ECO:0000313" key="2">
    <source>
        <dbReference type="Proteomes" id="UP000054359"/>
    </source>
</evidence>
<name>A0A087TSH0_STEMI</name>
<keyword evidence="2" id="KW-1185">Reference proteome</keyword>
<dbReference type="OrthoDB" id="242257at2759"/>
<gene>
    <name evidence="1" type="ORF">X975_10741</name>
</gene>
<reference evidence="1 2" key="1">
    <citation type="submission" date="2013-11" db="EMBL/GenBank/DDBJ databases">
        <title>Genome sequencing of Stegodyphus mimosarum.</title>
        <authorList>
            <person name="Bechsgaard J."/>
        </authorList>
    </citation>
    <scope>NUCLEOTIDE SEQUENCE [LARGE SCALE GENOMIC DNA]</scope>
</reference>
<dbReference type="STRING" id="407821.A0A087TSH0"/>
<protein>
    <submittedName>
        <fullName evidence="1">Uncharacterized protein</fullName>
    </submittedName>
</protein>
<organism evidence="1 2">
    <name type="scientific">Stegodyphus mimosarum</name>
    <name type="common">African social velvet spider</name>
    <dbReference type="NCBI Taxonomy" id="407821"/>
    <lineage>
        <taxon>Eukaryota</taxon>
        <taxon>Metazoa</taxon>
        <taxon>Ecdysozoa</taxon>
        <taxon>Arthropoda</taxon>
        <taxon>Chelicerata</taxon>
        <taxon>Arachnida</taxon>
        <taxon>Araneae</taxon>
        <taxon>Araneomorphae</taxon>
        <taxon>Entelegynae</taxon>
        <taxon>Eresoidea</taxon>
        <taxon>Eresidae</taxon>
        <taxon>Stegodyphus</taxon>
    </lineage>
</organism>
<sequence length="72" mass="8350">MTENCDFGRYRSFIVPPFCITLRKVGIKGRRHLVVDEVRSPPYRPWSPLIVIGNRKSGNNEGELVLRAFRAY</sequence>
<proteinExistence type="predicted"/>
<dbReference type="Proteomes" id="UP000054359">
    <property type="component" value="Unassembled WGS sequence"/>
</dbReference>
<dbReference type="EMBL" id="KK116537">
    <property type="protein sequence ID" value="KFM68059.1"/>
    <property type="molecule type" value="Genomic_DNA"/>
</dbReference>
<evidence type="ECO:0000313" key="1">
    <source>
        <dbReference type="EMBL" id="KFM68059.1"/>
    </source>
</evidence>
<dbReference type="AlphaFoldDB" id="A0A087TSH0"/>
<feature type="non-terminal residue" evidence="1">
    <location>
        <position position="72"/>
    </location>
</feature>